<evidence type="ECO:0000313" key="2">
    <source>
        <dbReference type="EMBL" id="NHA33956.1"/>
    </source>
</evidence>
<keyword evidence="5" id="KW-1185">Reference proteome</keyword>
<dbReference type="RefSeq" id="WP_016426128.1">
    <property type="nucleotide sequence ID" value="NZ_CABKRV010000002.1"/>
</dbReference>
<reference evidence="2 5" key="1">
    <citation type="submission" date="2018-01" db="EMBL/GenBank/DDBJ databases">
        <title>Complete genome sequence of Staphylococcus Scheliferi isolated from human.</title>
        <authorList>
            <person name="Abouelkhair M.A."/>
            <person name="Bemis D.A."/>
            <person name="Kania S.A."/>
        </authorList>
    </citation>
    <scope>NUCLEOTIDE SEQUENCE [LARGE SCALE GENOMIC DNA]</scope>
    <source>
        <strain evidence="2 5">ATCC 43808</strain>
    </source>
</reference>
<reference evidence="3" key="2">
    <citation type="submission" date="2018-06" db="EMBL/GenBank/DDBJ databases">
        <authorList>
            <consortium name="Pathogen Informatics"/>
            <person name="Doyle S."/>
        </authorList>
    </citation>
    <scope>NUCLEOTIDE SEQUENCE [LARGE SCALE GENOMIC DNA]</scope>
    <source>
        <strain evidence="3">NCTC12218</strain>
    </source>
</reference>
<evidence type="ECO:0000313" key="5">
    <source>
        <dbReference type="Proteomes" id="UP000572988"/>
    </source>
</evidence>
<reference evidence="1 4" key="3">
    <citation type="submission" date="2020-11" db="EMBL/GenBank/DDBJ databases">
        <authorList>
            <consortium name="Pathogen Informatics"/>
        </authorList>
    </citation>
    <scope>NUCLEOTIDE SEQUENCE [LARGE SCALE GENOMIC DNA]</scope>
    <source>
        <strain evidence="1 4">NCTC12218</strain>
    </source>
</reference>
<organism evidence="3">
    <name type="scientific">Staphylococcus schleiferi</name>
    <dbReference type="NCBI Taxonomy" id="1295"/>
    <lineage>
        <taxon>Bacteria</taxon>
        <taxon>Bacillati</taxon>
        <taxon>Bacillota</taxon>
        <taxon>Bacilli</taxon>
        <taxon>Bacillales</taxon>
        <taxon>Staphylococcaceae</taxon>
        <taxon>Staphylococcus</taxon>
    </lineage>
</organism>
<dbReference type="Proteomes" id="UP000572988">
    <property type="component" value="Unassembled WGS sequence"/>
</dbReference>
<sequence>MKITFEAIQNRRGWIQADYNDGLHEGCIRFEMSDAIDVRDDLVAEALAALCGQYYDTIEMALKVSNKTKKQIEARTGAQLICKVGMLFWNINKMMRQDIKTLNFNGDLSNLSALALTPGEVNKVSLDFGQESLRMYEMFDRWNSRIVKTNVMATHFPKITSDYYMIGSILYKDFFNTTYMITGLQLNPLTFNMTKIEAEQAIAGMINLPHSLGLTVVGHTKIACRRWSNMLESAINSVKLSESHVSSLQRLLVEIENERNHLGLRIHSRDLQPTQIVWGADARLDFIALYILKYGGREKAEKLVRDIPVSAEALVAQCDFNFYERYYPGAFYYMSRSFREAVQKVLEKNEILLYSEADWQNFLYVKDWIANTRKDAIQIGR</sequence>
<dbReference type="Proteomes" id="UP000264146">
    <property type="component" value="Chromosome"/>
</dbReference>
<dbReference type="EMBL" id="UHEF01000001">
    <property type="protein sequence ID" value="SUM86878.1"/>
    <property type="molecule type" value="Genomic_DNA"/>
</dbReference>
<evidence type="ECO:0000313" key="1">
    <source>
        <dbReference type="EMBL" id="CAD7358835.1"/>
    </source>
</evidence>
<evidence type="ECO:0000313" key="4">
    <source>
        <dbReference type="Proteomes" id="UP000264146"/>
    </source>
</evidence>
<evidence type="ECO:0000313" key="3">
    <source>
        <dbReference type="EMBL" id="SUM86878.1"/>
    </source>
</evidence>
<accession>A0A7Z7QN84</accession>
<name>A0A7Z7QN84_STASC</name>
<gene>
    <name evidence="2" type="ORF">C1O36_05340</name>
    <name evidence="3" type="ORF">NCTC12218_00419</name>
</gene>
<dbReference type="AlphaFoldDB" id="A0A7Z7QN84"/>
<protein>
    <submittedName>
        <fullName evidence="3">Uncharacterized protein</fullName>
    </submittedName>
</protein>
<proteinExistence type="predicted"/>
<dbReference type="EMBL" id="POVK01000014">
    <property type="protein sequence ID" value="NHA33956.1"/>
    <property type="molecule type" value="Genomic_DNA"/>
</dbReference>
<dbReference type="EMBL" id="LR962863">
    <property type="protein sequence ID" value="CAD7358835.1"/>
    <property type="molecule type" value="Genomic_DNA"/>
</dbReference>